<accession>A0AAN9XLN4</accession>
<keyword evidence="2" id="KW-1185">Reference proteome</keyword>
<protein>
    <submittedName>
        <fullName evidence="1">Uncharacterized protein</fullName>
    </submittedName>
</protein>
<name>A0AAN9XLN4_PSOTE</name>
<proteinExistence type="predicted"/>
<organism evidence="1 2">
    <name type="scientific">Psophocarpus tetragonolobus</name>
    <name type="common">Winged bean</name>
    <name type="synonym">Dolichos tetragonolobus</name>
    <dbReference type="NCBI Taxonomy" id="3891"/>
    <lineage>
        <taxon>Eukaryota</taxon>
        <taxon>Viridiplantae</taxon>
        <taxon>Streptophyta</taxon>
        <taxon>Embryophyta</taxon>
        <taxon>Tracheophyta</taxon>
        <taxon>Spermatophyta</taxon>
        <taxon>Magnoliopsida</taxon>
        <taxon>eudicotyledons</taxon>
        <taxon>Gunneridae</taxon>
        <taxon>Pentapetalae</taxon>
        <taxon>rosids</taxon>
        <taxon>fabids</taxon>
        <taxon>Fabales</taxon>
        <taxon>Fabaceae</taxon>
        <taxon>Papilionoideae</taxon>
        <taxon>50 kb inversion clade</taxon>
        <taxon>NPAAA clade</taxon>
        <taxon>indigoferoid/millettioid clade</taxon>
        <taxon>Phaseoleae</taxon>
        <taxon>Psophocarpus</taxon>
    </lineage>
</organism>
<dbReference type="AlphaFoldDB" id="A0AAN9XLN4"/>
<evidence type="ECO:0000313" key="2">
    <source>
        <dbReference type="Proteomes" id="UP001386955"/>
    </source>
</evidence>
<sequence>MRRVCYTLKSSKLVRESGKWKVESGKWLPVEESDGAKGRVAHLELYEGETAADDSEGEGGRIPRVEGERSCGAKLNRGDKGHGTLNPSPLSIIQGLMGEGGRSLELFNATGLDTEGRHIGGAQIEVPVVGGNGEAAMGEAPADLGAALLDLATLTQPLFLFFFSFLTPLPIYPPQQLILQH</sequence>
<dbReference type="Proteomes" id="UP001386955">
    <property type="component" value="Unassembled WGS sequence"/>
</dbReference>
<gene>
    <name evidence="1" type="ORF">VNO78_18578</name>
</gene>
<comment type="caution">
    <text evidence="1">The sequence shown here is derived from an EMBL/GenBank/DDBJ whole genome shotgun (WGS) entry which is preliminary data.</text>
</comment>
<dbReference type="EMBL" id="JAYMYS010000004">
    <property type="protein sequence ID" value="KAK7397407.1"/>
    <property type="molecule type" value="Genomic_DNA"/>
</dbReference>
<reference evidence="1 2" key="1">
    <citation type="submission" date="2024-01" db="EMBL/GenBank/DDBJ databases">
        <title>The genomes of 5 underutilized Papilionoideae crops provide insights into root nodulation and disease resistanc.</title>
        <authorList>
            <person name="Jiang F."/>
        </authorList>
    </citation>
    <scope>NUCLEOTIDE SEQUENCE [LARGE SCALE GENOMIC DNA]</scope>
    <source>
        <strain evidence="1">DUOXIRENSHENG_FW03</strain>
        <tissue evidence="1">Leaves</tissue>
    </source>
</reference>
<evidence type="ECO:0000313" key="1">
    <source>
        <dbReference type="EMBL" id="KAK7397407.1"/>
    </source>
</evidence>